<keyword evidence="4" id="KW-0804">Transcription</keyword>
<protein>
    <submittedName>
        <fullName evidence="6">AraC-like DNA-binding protein</fullName>
    </submittedName>
</protein>
<dbReference type="InterPro" id="IPR018062">
    <property type="entry name" value="HTH_AraC-typ_CS"/>
</dbReference>
<dbReference type="SUPFAM" id="SSF51215">
    <property type="entry name" value="Regulatory protein AraC"/>
    <property type="match status" value="1"/>
</dbReference>
<evidence type="ECO:0000256" key="1">
    <source>
        <dbReference type="ARBA" id="ARBA00023015"/>
    </source>
</evidence>
<organism evidence="6 7">
    <name type="scientific">Phyllobacterium trifolii</name>
    <dbReference type="NCBI Taxonomy" id="300193"/>
    <lineage>
        <taxon>Bacteria</taxon>
        <taxon>Pseudomonadati</taxon>
        <taxon>Pseudomonadota</taxon>
        <taxon>Alphaproteobacteria</taxon>
        <taxon>Hyphomicrobiales</taxon>
        <taxon>Phyllobacteriaceae</taxon>
        <taxon>Phyllobacterium</taxon>
    </lineage>
</organism>
<evidence type="ECO:0000313" key="6">
    <source>
        <dbReference type="EMBL" id="MBB3148510.1"/>
    </source>
</evidence>
<dbReference type="Pfam" id="PF02311">
    <property type="entry name" value="AraC_binding"/>
    <property type="match status" value="1"/>
</dbReference>
<name>A0A839UI13_9HYPH</name>
<dbReference type="InterPro" id="IPR014710">
    <property type="entry name" value="RmlC-like_jellyroll"/>
</dbReference>
<keyword evidence="1" id="KW-0805">Transcription regulation</keyword>
<evidence type="ECO:0000259" key="5">
    <source>
        <dbReference type="PROSITE" id="PS01124"/>
    </source>
</evidence>
<keyword evidence="2 6" id="KW-0238">DNA-binding</keyword>
<dbReference type="RefSeq" id="WP_183664357.1">
    <property type="nucleotide sequence ID" value="NZ_JACHXN010000020.1"/>
</dbReference>
<dbReference type="Pfam" id="PF12833">
    <property type="entry name" value="HTH_18"/>
    <property type="match status" value="1"/>
</dbReference>
<dbReference type="SMART" id="SM00342">
    <property type="entry name" value="HTH_ARAC"/>
    <property type="match status" value="1"/>
</dbReference>
<dbReference type="Proteomes" id="UP000554520">
    <property type="component" value="Unassembled WGS sequence"/>
</dbReference>
<keyword evidence="3" id="KW-0010">Activator</keyword>
<dbReference type="PROSITE" id="PS00041">
    <property type="entry name" value="HTH_ARAC_FAMILY_1"/>
    <property type="match status" value="1"/>
</dbReference>
<dbReference type="InterPro" id="IPR050204">
    <property type="entry name" value="AraC_XylS_family_regulators"/>
</dbReference>
<dbReference type="GO" id="GO:0003700">
    <property type="term" value="F:DNA-binding transcription factor activity"/>
    <property type="evidence" value="ECO:0007669"/>
    <property type="project" value="InterPro"/>
</dbReference>
<dbReference type="Gene3D" id="2.60.120.10">
    <property type="entry name" value="Jelly Rolls"/>
    <property type="match status" value="1"/>
</dbReference>
<dbReference type="PANTHER" id="PTHR46796:SF2">
    <property type="entry name" value="TRANSCRIPTIONAL REGULATORY PROTEIN"/>
    <property type="match status" value="1"/>
</dbReference>
<reference evidence="6 7" key="1">
    <citation type="submission" date="2020-08" db="EMBL/GenBank/DDBJ databases">
        <title>Genomic Encyclopedia of Type Strains, Phase III (KMG-III): the genomes of soil and plant-associated and newly described type strains.</title>
        <authorList>
            <person name="Whitman W."/>
        </authorList>
    </citation>
    <scope>NUCLEOTIDE SEQUENCE [LARGE SCALE GENOMIC DNA]</scope>
    <source>
        <strain evidence="6 7">CECT 7015</strain>
    </source>
</reference>
<keyword evidence="7" id="KW-1185">Reference proteome</keyword>
<evidence type="ECO:0000313" key="7">
    <source>
        <dbReference type="Proteomes" id="UP000554520"/>
    </source>
</evidence>
<dbReference type="InterPro" id="IPR018060">
    <property type="entry name" value="HTH_AraC"/>
</dbReference>
<dbReference type="Gene3D" id="1.10.10.60">
    <property type="entry name" value="Homeodomain-like"/>
    <property type="match status" value="1"/>
</dbReference>
<dbReference type="SUPFAM" id="SSF46689">
    <property type="entry name" value="Homeodomain-like"/>
    <property type="match status" value="2"/>
</dbReference>
<evidence type="ECO:0000256" key="2">
    <source>
        <dbReference type="ARBA" id="ARBA00023125"/>
    </source>
</evidence>
<accession>A0A839UI13</accession>
<evidence type="ECO:0000256" key="3">
    <source>
        <dbReference type="ARBA" id="ARBA00023159"/>
    </source>
</evidence>
<feature type="domain" description="HTH araC/xylS-type" evidence="5">
    <location>
        <begin position="171"/>
        <end position="268"/>
    </location>
</feature>
<dbReference type="InterPro" id="IPR009057">
    <property type="entry name" value="Homeodomain-like_sf"/>
</dbReference>
<evidence type="ECO:0000256" key="4">
    <source>
        <dbReference type="ARBA" id="ARBA00023163"/>
    </source>
</evidence>
<proteinExistence type="predicted"/>
<sequence length="272" mass="30574">MAQKTKMWRSRNLNAEFLSGRFADFAYDMHSHDTACLSLITEGEIRIRMRGMEFTARKGDLYAIDADVAHAGWPVDGCGWSLKTVYVESSAMRVWALHDDKPLAEVGIAGPIIQDNRLRDAFLRLHSLADEQGTRLAYDQAAADFADYFLSRHIRESVNLQTDGLETIGVRRAKEFLSSNVTEKVSLADLANFADLPPFRLYRAFQREAGMTPHEFQRQARVRVATEMIRNGDSLADVAAAAGFVDQAHFTKTFVKHLAITPGVYRDMPVVM</sequence>
<dbReference type="EMBL" id="JACHXN010000020">
    <property type="protein sequence ID" value="MBB3148510.1"/>
    <property type="molecule type" value="Genomic_DNA"/>
</dbReference>
<dbReference type="InterPro" id="IPR037923">
    <property type="entry name" value="HTH-like"/>
</dbReference>
<dbReference type="InterPro" id="IPR003313">
    <property type="entry name" value="AraC-bd"/>
</dbReference>
<comment type="caution">
    <text evidence="6">The sequence shown here is derived from an EMBL/GenBank/DDBJ whole genome shotgun (WGS) entry which is preliminary data.</text>
</comment>
<dbReference type="PROSITE" id="PS01124">
    <property type="entry name" value="HTH_ARAC_FAMILY_2"/>
    <property type="match status" value="1"/>
</dbReference>
<dbReference type="GO" id="GO:0043565">
    <property type="term" value="F:sequence-specific DNA binding"/>
    <property type="evidence" value="ECO:0007669"/>
    <property type="project" value="InterPro"/>
</dbReference>
<dbReference type="PANTHER" id="PTHR46796">
    <property type="entry name" value="HTH-TYPE TRANSCRIPTIONAL ACTIVATOR RHAS-RELATED"/>
    <property type="match status" value="1"/>
</dbReference>
<dbReference type="AlphaFoldDB" id="A0A839UI13"/>
<gene>
    <name evidence="6" type="ORF">FHS21_004958</name>
</gene>